<organism evidence="6 7">
    <name type="scientific">Novosphingobium piscinae</name>
    <dbReference type="NCBI Taxonomy" id="1507448"/>
    <lineage>
        <taxon>Bacteria</taxon>
        <taxon>Pseudomonadati</taxon>
        <taxon>Pseudomonadota</taxon>
        <taxon>Alphaproteobacteria</taxon>
        <taxon>Sphingomonadales</taxon>
        <taxon>Sphingomonadaceae</taxon>
        <taxon>Novosphingobium</taxon>
    </lineage>
</organism>
<dbReference type="InterPro" id="IPR029510">
    <property type="entry name" value="Ald_DH_CS_GLU"/>
</dbReference>
<dbReference type="PANTHER" id="PTHR43353">
    <property type="entry name" value="SUCCINATE-SEMIALDEHYDE DEHYDROGENASE, MITOCHONDRIAL"/>
    <property type="match status" value="1"/>
</dbReference>
<comment type="similarity">
    <text evidence="1 4">Belongs to the aldehyde dehydrogenase family.</text>
</comment>
<sequence>MAPARAPIASQPLLRDAAFIDGAWVHGSRTLDVTNPADGSVIGQVPLMGANEARLAVDAAHRAQGPWAGLSGKARSDILRRWAELMLDQREALARLMTAEQGKPLPEAAGEVAYAASFLEWFAEEARRVTGALLTPHATDRRLLVRKSPVGVVAAVTPWNFPLAMITRKAGPALAAGCTFVVKPSELTPLSALALARLGEEAGLPPGVFNVIMGDAPAIGDVLTGDKRVRKFTFTGSTAVGKELAARCAATVKRVSLELGGNAPFIVFDDADIDAAIEGAVASKFRNAGQTCVCANRILVQSGVHDEFAARLAGRVRAFRVGPGLAGPTDQGPLIDARALAKAQVHVEDAVARGGRLLTGGTPLTDGALVRGHFFAPTVIADVPADALLCREETFGPVAGIVRFETEEEAIRLANDTDAGLAAYVYTRDLDRSWRVPEALDYGMVGLNTGLISTEVAPFGGVKESGLGREGSSFGMDDYLDIKLTCVGLGA</sequence>
<evidence type="ECO:0000256" key="3">
    <source>
        <dbReference type="PROSITE-ProRule" id="PRU10007"/>
    </source>
</evidence>
<evidence type="ECO:0000259" key="5">
    <source>
        <dbReference type="Pfam" id="PF00171"/>
    </source>
</evidence>
<accession>A0A7X1KPF6</accession>
<comment type="caution">
    <text evidence="6">The sequence shown here is derived from an EMBL/GenBank/DDBJ whole genome shotgun (WGS) entry which is preliminary data.</text>
</comment>
<dbReference type="FunFam" id="3.40.605.10:FF:000005">
    <property type="entry name" value="Succinate-semialdehyde dehydrogenase I"/>
    <property type="match status" value="1"/>
</dbReference>
<evidence type="ECO:0000256" key="4">
    <source>
        <dbReference type="RuleBase" id="RU003345"/>
    </source>
</evidence>
<dbReference type="Pfam" id="PF00171">
    <property type="entry name" value="Aldedh"/>
    <property type="match status" value="1"/>
</dbReference>
<keyword evidence="2 4" id="KW-0560">Oxidoreductase</keyword>
<evidence type="ECO:0000256" key="1">
    <source>
        <dbReference type="ARBA" id="ARBA00009986"/>
    </source>
</evidence>
<feature type="domain" description="Aldehyde dehydrogenase" evidence="5">
    <location>
        <begin position="24"/>
        <end position="483"/>
    </location>
</feature>
<dbReference type="CDD" id="cd07103">
    <property type="entry name" value="ALDH_F5_SSADH_GabD"/>
    <property type="match status" value="1"/>
</dbReference>
<dbReference type="Gene3D" id="3.40.605.10">
    <property type="entry name" value="Aldehyde Dehydrogenase, Chain A, domain 1"/>
    <property type="match status" value="1"/>
</dbReference>
<dbReference type="NCBIfam" id="TIGR01780">
    <property type="entry name" value="SSADH"/>
    <property type="match status" value="1"/>
</dbReference>
<dbReference type="InterPro" id="IPR050740">
    <property type="entry name" value="Aldehyde_DH_Superfamily"/>
</dbReference>
<dbReference type="AlphaFoldDB" id="A0A7X1KPF6"/>
<proteinExistence type="inferred from homology"/>
<dbReference type="InterPro" id="IPR016160">
    <property type="entry name" value="Ald_DH_CS_CYS"/>
</dbReference>
<dbReference type="RefSeq" id="WP_185678417.1">
    <property type="nucleotide sequence ID" value="NZ_JACLAX010000003.1"/>
</dbReference>
<keyword evidence="7" id="KW-1185">Reference proteome</keyword>
<dbReference type="SUPFAM" id="SSF53720">
    <property type="entry name" value="ALDH-like"/>
    <property type="match status" value="1"/>
</dbReference>
<dbReference type="Proteomes" id="UP000551327">
    <property type="component" value="Unassembled WGS sequence"/>
</dbReference>
<evidence type="ECO:0000256" key="2">
    <source>
        <dbReference type="ARBA" id="ARBA00023002"/>
    </source>
</evidence>
<dbReference type="PROSITE" id="PS00687">
    <property type="entry name" value="ALDEHYDE_DEHYDR_GLU"/>
    <property type="match status" value="1"/>
</dbReference>
<dbReference type="PANTHER" id="PTHR43353:SF5">
    <property type="entry name" value="SUCCINATE-SEMIALDEHYDE DEHYDROGENASE, MITOCHONDRIAL"/>
    <property type="match status" value="1"/>
</dbReference>
<dbReference type="PROSITE" id="PS00070">
    <property type="entry name" value="ALDEHYDE_DEHYDR_CYS"/>
    <property type="match status" value="1"/>
</dbReference>
<gene>
    <name evidence="6" type="ORF">H7F53_04635</name>
</gene>
<dbReference type="EMBL" id="JACLAX010000003">
    <property type="protein sequence ID" value="MBC2668428.1"/>
    <property type="molecule type" value="Genomic_DNA"/>
</dbReference>
<dbReference type="FunFam" id="3.40.309.10:FF:000004">
    <property type="entry name" value="Succinate-semialdehyde dehydrogenase I"/>
    <property type="match status" value="1"/>
</dbReference>
<dbReference type="InterPro" id="IPR016163">
    <property type="entry name" value="Ald_DH_C"/>
</dbReference>
<dbReference type="Gene3D" id="3.40.309.10">
    <property type="entry name" value="Aldehyde Dehydrogenase, Chain A, domain 2"/>
    <property type="match status" value="1"/>
</dbReference>
<dbReference type="InterPro" id="IPR016161">
    <property type="entry name" value="Ald_DH/histidinol_DH"/>
</dbReference>
<dbReference type="InterPro" id="IPR015590">
    <property type="entry name" value="Aldehyde_DH_dom"/>
</dbReference>
<dbReference type="InterPro" id="IPR010102">
    <property type="entry name" value="Succ_semiAld_DH"/>
</dbReference>
<protein>
    <submittedName>
        <fullName evidence="6">NAD-dependent succinate-semialdehyde dehydrogenase</fullName>
    </submittedName>
</protein>
<reference evidence="6 7" key="1">
    <citation type="submission" date="2020-08" db="EMBL/GenBank/DDBJ databases">
        <title>The genome sequence of type strain Novosphingobium piscinae KCTC 42194.</title>
        <authorList>
            <person name="Liu Y."/>
        </authorList>
    </citation>
    <scope>NUCLEOTIDE SEQUENCE [LARGE SCALE GENOMIC DNA]</scope>
    <source>
        <strain evidence="6 7">KCTC 42194</strain>
    </source>
</reference>
<feature type="active site" evidence="3">
    <location>
        <position position="258"/>
    </location>
</feature>
<dbReference type="GO" id="GO:0009450">
    <property type="term" value="P:gamma-aminobutyric acid catabolic process"/>
    <property type="evidence" value="ECO:0007669"/>
    <property type="project" value="InterPro"/>
</dbReference>
<dbReference type="InterPro" id="IPR016162">
    <property type="entry name" value="Ald_DH_N"/>
</dbReference>
<dbReference type="GO" id="GO:0004777">
    <property type="term" value="F:succinate-semialdehyde dehydrogenase (NAD+) activity"/>
    <property type="evidence" value="ECO:0007669"/>
    <property type="project" value="TreeGrafter"/>
</dbReference>
<name>A0A7X1KPF6_9SPHN</name>
<evidence type="ECO:0000313" key="6">
    <source>
        <dbReference type="EMBL" id="MBC2668428.1"/>
    </source>
</evidence>
<evidence type="ECO:0000313" key="7">
    <source>
        <dbReference type="Proteomes" id="UP000551327"/>
    </source>
</evidence>